<dbReference type="InterPro" id="IPR008271">
    <property type="entry name" value="Ser/Thr_kinase_AS"/>
</dbReference>
<dbReference type="InterPro" id="IPR011009">
    <property type="entry name" value="Kinase-like_dom_sf"/>
</dbReference>
<organism evidence="7 8">
    <name type="scientific">Dipteronia sinensis</name>
    <dbReference type="NCBI Taxonomy" id="43782"/>
    <lineage>
        <taxon>Eukaryota</taxon>
        <taxon>Viridiplantae</taxon>
        <taxon>Streptophyta</taxon>
        <taxon>Embryophyta</taxon>
        <taxon>Tracheophyta</taxon>
        <taxon>Spermatophyta</taxon>
        <taxon>Magnoliopsida</taxon>
        <taxon>eudicotyledons</taxon>
        <taxon>Gunneridae</taxon>
        <taxon>Pentapetalae</taxon>
        <taxon>rosids</taxon>
        <taxon>malvids</taxon>
        <taxon>Sapindales</taxon>
        <taxon>Sapindaceae</taxon>
        <taxon>Hippocastanoideae</taxon>
        <taxon>Acereae</taxon>
        <taxon>Dipteronia</taxon>
    </lineage>
</organism>
<dbReference type="GO" id="GO:0005886">
    <property type="term" value="C:plasma membrane"/>
    <property type="evidence" value="ECO:0007669"/>
    <property type="project" value="TreeGrafter"/>
</dbReference>
<keyword evidence="4" id="KW-0418">Kinase</keyword>
<reference evidence="7" key="1">
    <citation type="journal article" date="2023" name="Plant J.">
        <title>Genome sequences and population genomics provide insights into the demographic history, inbreeding, and mutation load of two 'living fossil' tree species of Dipteronia.</title>
        <authorList>
            <person name="Feng Y."/>
            <person name="Comes H.P."/>
            <person name="Chen J."/>
            <person name="Zhu S."/>
            <person name="Lu R."/>
            <person name="Zhang X."/>
            <person name="Li P."/>
            <person name="Qiu J."/>
            <person name="Olsen K.M."/>
            <person name="Qiu Y."/>
        </authorList>
    </citation>
    <scope>NUCLEOTIDE SEQUENCE</scope>
    <source>
        <strain evidence="7">NBL</strain>
    </source>
</reference>
<dbReference type="GO" id="GO:0004674">
    <property type="term" value="F:protein serine/threonine kinase activity"/>
    <property type="evidence" value="ECO:0007669"/>
    <property type="project" value="UniProtKB-KW"/>
</dbReference>
<dbReference type="PROSITE" id="PS50011">
    <property type="entry name" value="PROTEIN_KINASE_DOM"/>
    <property type="match status" value="1"/>
</dbReference>
<keyword evidence="8" id="KW-1185">Reference proteome</keyword>
<evidence type="ECO:0000256" key="5">
    <source>
        <dbReference type="ARBA" id="ARBA00022840"/>
    </source>
</evidence>
<dbReference type="PANTHER" id="PTHR27002">
    <property type="entry name" value="RECEPTOR-LIKE SERINE/THREONINE-PROTEIN KINASE SD1-8"/>
    <property type="match status" value="1"/>
</dbReference>
<name>A0AAE0DTT1_9ROSI</name>
<dbReference type="Proteomes" id="UP001281410">
    <property type="component" value="Unassembled WGS sequence"/>
</dbReference>
<dbReference type="FunFam" id="3.30.200.20:FF:001238">
    <property type="entry name" value="Os08g0179000 protein"/>
    <property type="match status" value="1"/>
</dbReference>
<accession>A0AAE0DTT1</accession>
<evidence type="ECO:0000256" key="4">
    <source>
        <dbReference type="ARBA" id="ARBA00022777"/>
    </source>
</evidence>
<dbReference type="PROSITE" id="PS00108">
    <property type="entry name" value="PROTEIN_KINASE_ST"/>
    <property type="match status" value="1"/>
</dbReference>
<evidence type="ECO:0000256" key="1">
    <source>
        <dbReference type="ARBA" id="ARBA00022527"/>
    </source>
</evidence>
<evidence type="ECO:0000313" key="7">
    <source>
        <dbReference type="EMBL" id="KAK3188215.1"/>
    </source>
</evidence>
<evidence type="ECO:0000259" key="6">
    <source>
        <dbReference type="PROSITE" id="PS50011"/>
    </source>
</evidence>
<sequence length="287" mass="32843">MEWKKKQQRRQMLLFDSERSLSNYRDSSNAHSSASENGNIEITFFELNTVISATGNFSSDNKLGRGGFGPVFKEIAVKRLSNDSGQGIEEFKNEVLLIATLQHRNLVRLLGCCIEKDEKMLIYEFMPNKSLDYFIFDQSRKLLLDWTKRFEIILRIARGILYLHQDSRLRIIHRDLKVSNILLDGEMKPKISDFGTARIVRGDEIQESTKRVVGTLCIQVGLLCVQDEARDRPIMSSLFLCYAMKQYFLVQRNLHFLSGGGMHQSSTKGTNNCSTNEVTITTLNARS</sequence>
<evidence type="ECO:0000313" key="8">
    <source>
        <dbReference type="Proteomes" id="UP001281410"/>
    </source>
</evidence>
<gene>
    <name evidence="7" type="ORF">Dsin_027776</name>
</gene>
<dbReference type="SMART" id="SM00220">
    <property type="entry name" value="S_TKc"/>
    <property type="match status" value="1"/>
</dbReference>
<comment type="caution">
    <text evidence="7">The sequence shown here is derived from an EMBL/GenBank/DDBJ whole genome shotgun (WGS) entry which is preliminary data.</text>
</comment>
<dbReference type="EMBL" id="JANJYJ010000009">
    <property type="protein sequence ID" value="KAK3188215.1"/>
    <property type="molecule type" value="Genomic_DNA"/>
</dbReference>
<dbReference type="FunFam" id="1.10.510.10:FF:001019">
    <property type="entry name" value="G-type lectin S-receptor-like serine/threonine-protein kinase B120"/>
    <property type="match status" value="1"/>
</dbReference>
<proteinExistence type="predicted"/>
<keyword evidence="5" id="KW-0067">ATP-binding</keyword>
<dbReference type="Pfam" id="PF00069">
    <property type="entry name" value="Pkinase"/>
    <property type="match status" value="1"/>
</dbReference>
<dbReference type="SUPFAM" id="SSF56112">
    <property type="entry name" value="Protein kinase-like (PK-like)"/>
    <property type="match status" value="1"/>
</dbReference>
<dbReference type="PANTHER" id="PTHR27002:SF839">
    <property type="entry name" value="NON-SPECIFIC SERINE_THREONINE PROTEIN KINASE"/>
    <property type="match status" value="1"/>
</dbReference>
<dbReference type="Gene3D" id="1.10.510.10">
    <property type="entry name" value="Transferase(Phosphotransferase) domain 1"/>
    <property type="match status" value="1"/>
</dbReference>
<dbReference type="Gene3D" id="3.30.200.20">
    <property type="entry name" value="Phosphorylase Kinase, domain 1"/>
    <property type="match status" value="1"/>
</dbReference>
<evidence type="ECO:0000256" key="3">
    <source>
        <dbReference type="ARBA" id="ARBA00022741"/>
    </source>
</evidence>
<keyword evidence="2" id="KW-0808">Transferase</keyword>
<dbReference type="AlphaFoldDB" id="A0AAE0DTT1"/>
<dbReference type="InterPro" id="IPR000719">
    <property type="entry name" value="Prot_kinase_dom"/>
</dbReference>
<keyword evidence="1" id="KW-0723">Serine/threonine-protein kinase</keyword>
<feature type="domain" description="Protein kinase" evidence="6">
    <location>
        <begin position="57"/>
        <end position="287"/>
    </location>
</feature>
<protein>
    <recommendedName>
        <fullName evidence="6">Protein kinase domain-containing protein</fullName>
    </recommendedName>
</protein>
<keyword evidence="3" id="KW-0547">Nucleotide-binding</keyword>
<dbReference type="GO" id="GO:0005524">
    <property type="term" value="F:ATP binding"/>
    <property type="evidence" value="ECO:0007669"/>
    <property type="project" value="UniProtKB-KW"/>
</dbReference>
<evidence type="ECO:0000256" key="2">
    <source>
        <dbReference type="ARBA" id="ARBA00022679"/>
    </source>
</evidence>